<dbReference type="SUPFAM" id="SSF52172">
    <property type="entry name" value="CheY-like"/>
    <property type="match status" value="1"/>
</dbReference>
<evidence type="ECO:0000313" key="4">
    <source>
        <dbReference type="EMBL" id="MDR7377800.1"/>
    </source>
</evidence>
<evidence type="ECO:0000256" key="1">
    <source>
        <dbReference type="ARBA" id="ARBA00022553"/>
    </source>
</evidence>
<keyword evidence="1 2" id="KW-0597">Phosphoprotein</keyword>
<dbReference type="CDD" id="cd00156">
    <property type="entry name" value="REC"/>
    <property type="match status" value="1"/>
</dbReference>
<sequence length="224" mass="24079">MPHDPTRIPPPPPEDHYTTIEVARMLGLAVRSVQLMVDRGELEAWKTPGGHRRISRQSVERWRSGERSAAPAVEAPAAGTADVASAIARHGRMAGPVKLLLIEDSMHFQNLVSLLVRRQFPTVELQTASDGIAGLIMAGQFQPDVLMVDLLLPGIDGATLLAGLRAHPLFGKLQVIVITSLSPSELAPYTFALDGVPVVHKPQLVADLPPLLAQCLEQVAGKGR</sequence>
<comment type="caution">
    <text evidence="4">The sequence shown here is derived from an EMBL/GenBank/DDBJ whole genome shotgun (WGS) entry which is preliminary data.</text>
</comment>
<keyword evidence="5" id="KW-1185">Reference proteome</keyword>
<feature type="modified residue" description="4-aspartylphosphate" evidence="2">
    <location>
        <position position="149"/>
    </location>
</feature>
<evidence type="ECO:0000313" key="5">
    <source>
        <dbReference type="Proteomes" id="UP001180487"/>
    </source>
</evidence>
<evidence type="ECO:0000256" key="2">
    <source>
        <dbReference type="PROSITE-ProRule" id="PRU00169"/>
    </source>
</evidence>
<gene>
    <name evidence="4" type="ORF">J2X19_002479</name>
</gene>
<reference evidence="4 5" key="1">
    <citation type="submission" date="2023-07" db="EMBL/GenBank/DDBJ databases">
        <title>Sorghum-associated microbial communities from plants grown in Nebraska, USA.</title>
        <authorList>
            <person name="Schachtman D."/>
        </authorList>
    </citation>
    <scope>NUCLEOTIDE SEQUENCE [LARGE SCALE GENOMIC DNA]</scope>
    <source>
        <strain evidence="4 5">BE313</strain>
    </source>
</reference>
<accession>A0ABU2C8Z5</accession>
<dbReference type="InterPro" id="IPR011006">
    <property type="entry name" value="CheY-like_superfamily"/>
</dbReference>
<dbReference type="PROSITE" id="PS50110">
    <property type="entry name" value="RESPONSE_REGULATORY"/>
    <property type="match status" value="1"/>
</dbReference>
<dbReference type="InterPro" id="IPR001789">
    <property type="entry name" value="Sig_transdc_resp-reg_receiver"/>
</dbReference>
<evidence type="ECO:0000259" key="3">
    <source>
        <dbReference type="PROSITE" id="PS50110"/>
    </source>
</evidence>
<dbReference type="InterPro" id="IPR050595">
    <property type="entry name" value="Bact_response_regulator"/>
</dbReference>
<dbReference type="InterPro" id="IPR009061">
    <property type="entry name" value="DNA-bd_dom_put_sf"/>
</dbReference>
<proteinExistence type="predicted"/>
<dbReference type="PANTHER" id="PTHR44591">
    <property type="entry name" value="STRESS RESPONSE REGULATOR PROTEIN 1"/>
    <property type="match status" value="1"/>
</dbReference>
<dbReference type="NCBIfam" id="TIGR01764">
    <property type="entry name" value="excise"/>
    <property type="match status" value="1"/>
</dbReference>
<name>A0ABU2C8Z5_9BURK</name>
<protein>
    <submittedName>
        <fullName evidence="4">Excisionase family DNA binding protein</fullName>
    </submittedName>
</protein>
<dbReference type="InterPro" id="IPR041657">
    <property type="entry name" value="HTH_17"/>
</dbReference>
<dbReference type="PANTHER" id="PTHR44591:SF3">
    <property type="entry name" value="RESPONSE REGULATORY DOMAIN-CONTAINING PROTEIN"/>
    <property type="match status" value="1"/>
</dbReference>
<dbReference type="RefSeq" id="WP_310373465.1">
    <property type="nucleotide sequence ID" value="NZ_JAVDXT010000002.1"/>
</dbReference>
<dbReference type="Gene3D" id="1.10.1660.10">
    <property type="match status" value="1"/>
</dbReference>
<organism evidence="4 5">
    <name type="scientific">Rhodoferax ferrireducens</name>
    <dbReference type="NCBI Taxonomy" id="192843"/>
    <lineage>
        <taxon>Bacteria</taxon>
        <taxon>Pseudomonadati</taxon>
        <taxon>Pseudomonadota</taxon>
        <taxon>Betaproteobacteria</taxon>
        <taxon>Burkholderiales</taxon>
        <taxon>Comamonadaceae</taxon>
        <taxon>Rhodoferax</taxon>
    </lineage>
</organism>
<dbReference type="Pfam" id="PF00072">
    <property type="entry name" value="Response_reg"/>
    <property type="match status" value="1"/>
</dbReference>
<dbReference type="Pfam" id="PF12728">
    <property type="entry name" value="HTH_17"/>
    <property type="match status" value="1"/>
</dbReference>
<dbReference type="SUPFAM" id="SSF46955">
    <property type="entry name" value="Putative DNA-binding domain"/>
    <property type="match status" value="1"/>
</dbReference>
<dbReference type="EMBL" id="JAVDXT010000002">
    <property type="protein sequence ID" value="MDR7377800.1"/>
    <property type="molecule type" value="Genomic_DNA"/>
</dbReference>
<dbReference type="Proteomes" id="UP001180487">
    <property type="component" value="Unassembled WGS sequence"/>
</dbReference>
<feature type="domain" description="Response regulatory" evidence="3">
    <location>
        <begin position="98"/>
        <end position="216"/>
    </location>
</feature>
<dbReference type="SMART" id="SM00448">
    <property type="entry name" value="REC"/>
    <property type="match status" value="1"/>
</dbReference>
<dbReference type="InterPro" id="IPR010093">
    <property type="entry name" value="SinI_DNA-bd"/>
</dbReference>
<dbReference type="Gene3D" id="3.40.50.2300">
    <property type="match status" value="1"/>
</dbReference>